<dbReference type="EMBL" id="JARKHS020035642">
    <property type="protein sequence ID" value="KAK8757040.1"/>
    <property type="molecule type" value="Genomic_DNA"/>
</dbReference>
<sequence>MVIMGLQGACKMRKRSDIHAHQRCSLLLVSEVSCGCATSSHHAQPVCSAGVADYYCSEDNPLARSEVYLLMFSMSCRSPLLPIVDCLWPRHCYLPALLTAL</sequence>
<dbReference type="AlphaFoldDB" id="A0AAQ4D3K0"/>
<evidence type="ECO:0000313" key="2">
    <source>
        <dbReference type="Proteomes" id="UP001321473"/>
    </source>
</evidence>
<dbReference type="Proteomes" id="UP001321473">
    <property type="component" value="Unassembled WGS sequence"/>
</dbReference>
<organism evidence="1 2">
    <name type="scientific">Amblyomma americanum</name>
    <name type="common">Lone star tick</name>
    <dbReference type="NCBI Taxonomy" id="6943"/>
    <lineage>
        <taxon>Eukaryota</taxon>
        <taxon>Metazoa</taxon>
        <taxon>Ecdysozoa</taxon>
        <taxon>Arthropoda</taxon>
        <taxon>Chelicerata</taxon>
        <taxon>Arachnida</taxon>
        <taxon>Acari</taxon>
        <taxon>Parasitiformes</taxon>
        <taxon>Ixodida</taxon>
        <taxon>Ixodoidea</taxon>
        <taxon>Ixodidae</taxon>
        <taxon>Amblyomminae</taxon>
        <taxon>Amblyomma</taxon>
    </lineage>
</organism>
<name>A0AAQ4D3K0_AMBAM</name>
<reference evidence="1 2" key="1">
    <citation type="journal article" date="2023" name="Arcadia Sci">
        <title>De novo assembly of a long-read Amblyomma americanum tick genome.</title>
        <authorList>
            <person name="Chou S."/>
            <person name="Poskanzer K.E."/>
            <person name="Rollins M."/>
            <person name="Thuy-Boun P.S."/>
        </authorList>
    </citation>
    <scope>NUCLEOTIDE SEQUENCE [LARGE SCALE GENOMIC DNA]</scope>
    <source>
        <strain evidence="1">F_SG_1</strain>
        <tissue evidence="1">Salivary glands</tissue>
    </source>
</reference>
<comment type="caution">
    <text evidence="1">The sequence shown here is derived from an EMBL/GenBank/DDBJ whole genome shotgun (WGS) entry which is preliminary data.</text>
</comment>
<gene>
    <name evidence="1" type="ORF">V5799_000257</name>
</gene>
<evidence type="ECO:0000313" key="1">
    <source>
        <dbReference type="EMBL" id="KAK8757040.1"/>
    </source>
</evidence>
<keyword evidence="2" id="KW-1185">Reference proteome</keyword>
<proteinExistence type="predicted"/>
<accession>A0AAQ4D3K0</accession>
<protein>
    <submittedName>
        <fullName evidence="1">Uncharacterized protein</fullName>
    </submittedName>
</protein>